<feature type="domain" description="GGDEF" evidence="4">
    <location>
        <begin position="246"/>
        <end position="377"/>
    </location>
</feature>
<accession>A0AAJ1WV42</accession>
<feature type="transmembrane region" description="Helical" evidence="3">
    <location>
        <begin position="6"/>
        <end position="26"/>
    </location>
</feature>
<feature type="transmembrane region" description="Helical" evidence="3">
    <location>
        <begin position="62"/>
        <end position="81"/>
    </location>
</feature>
<feature type="transmembrane region" description="Helical" evidence="3">
    <location>
        <begin position="185"/>
        <end position="208"/>
    </location>
</feature>
<dbReference type="FunFam" id="3.30.70.270:FF:000001">
    <property type="entry name" value="Diguanylate cyclase domain protein"/>
    <property type="match status" value="1"/>
</dbReference>
<evidence type="ECO:0000256" key="2">
    <source>
        <dbReference type="ARBA" id="ARBA00034247"/>
    </source>
</evidence>
<feature type="transmembrane region" description="Helical" evidence="3">
    <location>
        <begin position="120"/>
        <end position="139"/>
    </location>
</feature>
<dbReference type="Proteomes" id="UP001223420">
    <property type="component" value="Unassembled WGS sequence"/>
</dbReference>
<dbReference type="InterPro" id="IPR029787">
    <property type="entry name" value="Nucleotide_cyclase"/>
</dbReference>
<dbReference type="InterPro" id="IPR043128">
    <property type="entry name" value="Rev_trsase/Diguanyl_cyclase"/>
</dbReference>
<dbReference type="GO" id="GO:0043709">
    <property type="term" value="P:cell adhesion involved in single-species biofilm formation"/>
    <property type="evidence" value="ECO:0007669"/>
    <property type="project" value="TreeGrafter"/>
</dbReference>
<name>A0AAJ1WV42_9HYPH</name>
<dbReference type="EMBL" id="JAUSWL010000002">
    <property type="protein sequence ID" value="MDQ0542757.1"/>
    <property type="molecule type" value="Genomic_DNA"/>
</dbReference>
<reference evidence="5" key="1">
    <citation type="submission" date="2023-07" db="EMBL/GenBank/DDBJ databases">
        <title>Genomic Encyclopedia of Type Strains, Phase IV (KMG-IV): sequencing the most valuable type-strain genomes for metagenomic binning, comparative biology and taxonomic classification.</title>
        <authorList>
            <person name="Goeker M."/>
        </authorList>
    </citation>
    <scope>NUCLEOTIDE SEQUENCE</scope>
    <source>
        <strain evidence="5">DSM 19569</strain>
    </source>
</reference>
<proteinExistence type="predicted"/>
<dbReference type="InterPro" id="IPR000160">
    <property type="entry name" value="GGDEF_dom"/>
</dbReference>
<dbReference type="InterPro" id="IPR050469">
    <property type="entry name" value="Diguanylate_Cyclase"/>
</dbReference>
<dbReference type="AlphaFoldDB" id="A0AAJ1WV42"/>
<dbReference type="SUPFAM" id="SSF55073">
    <property type="entry name" value="Nucleotide cyclase"/>
    <property type="match status" value="1"/>
</dbReference>
<sequence length="419" mass="44595">MYLDPATLLIASSATTFLVGTLLLVAGRESQGSRSLSLWGAAHLIGAIGSVGIALRDQVPDLLSIGLANVLVQAAYGLIWSGVRSFEGRSIRLGVAFVGAIFWCVLCLVPAFYASVTLRILYGSAVATLYCSSAAVEIWRGRAERLASRVPAFTVLGLHGAVYFVRIPPTLTAPQLGSNPIATPWVAILCFVTMLFSIASAFTFLALVKERAEREQRIAASTDALTGVHNRRAFAKAAESILAEHRDSVLLLIDLDRFKAVNDSYGHAVGDAVLVSFCAMATSLLPQDALLGRLGGEEFACLLPDASPEEALARAEELRRTFAQLFVAEFPELRVSVSIGIAQACGVGGYEILMHCADMALYTAKNGGRDQVAMAKMPAGQSADGQGRIPDCALIARRDCVPAFTARERSPYRPGSKSA</sequence>
<dbReference type="GO" id="GO:0005886">
    <property type="term" value="C:plasma membrane"/>
    <property type="evidence" value="ECO:0007669"/>
    <property type="project" value="TreeGrafter"/>
</dbReference>
<dbReference type="PROSITE" id="PS50887">
    <property type="entry name" value="GGDEF"/>
    <property type="match status" value="1"/>
</dbReference>
<feature type="transmembrane region" description="Helical" evidence="3">
    <location>
        <begin position="146"/>
        <end position="165"/>
    </location>
</feature>
<dbReference type="RefSeq" id="WP_081948803.1">
    <property type="nucleotide sequence ID" value="NZ_JAJALK010000008.1"/>
</dbReference>
<feature type="transmembrane region" description="Helical" evidence="3">
    <location>
        <begin position="38"/>
        <end position="56"/>
    </location>
</feature>
<keyword evidence="3" id="KW-1133">Transmembrane helix</keyword>
<dbReference type="NCBIfam" id="TIGR00254">
    <property type="entry name" value="GGDEF"/>
    <property type="match status" value="1"/>
</dbReference>
<comment type="caution">
    <text evidence="5">The sequence shown here is derived from an EMBL/GenBank/DDBJ whole genome shotgun (WGS) entry which is preliminary data.</text>
</comment>
<comment type="catalytic activity">
    <reaction evidence="2">
        <text>2 GTP = 3',3'-c-di-GMP + 2 diphosphate</text>
        <dbReference type="Rhea" id="RHEA:24898"/>
        <dbReference type="ChEBI" id="CHEBI:33019"/>
        <dbReference type="ChEBI" id="CHEBI:37565"/>
        <dbReference type="ChEBI" id="CHEBI:58805"/>
        <dbReference type="EC" id="2.7.7.65"/>
    </reaction>
</comment>
<keyword evidence="3" id="KW-0472">Membrane</keyword>
<dbReference type="EC" id="2.7.7.65" evidence="1"/>
<dbReference type="CDD" id="cd01949">
    <property type="entry name" value="GGDEF"/>
    <property type="match status" value="1"/>
</dbReference>
<evidence type="ECO:0000256" key="1">
    <source>
        <dbReference type="ARBA" id="ARBA00012528"/>
    </source>
</evidence>
<dbReference type="GO" id="GO:0052621">
    <property type="term" value="F:diguanylate cyclase activity"/>
    <property type="evidence" value="ECO:0007669"/>
    <property type="project" value="UniProtKB-EC"/>
</dbReference>
<evidence type="ECO:0000256" key="3">
    <source>
        <dbReference type="SAM" id="Phobius"/>
    </source>
</evidence>
<dbReference type="GO" id="GO:1902201">
    <property type="term" value="P:negative regulation of bacterial-type flagellum-dependent cell motility"/>
    <property type="evidence" value="ECO:0007669"/>
    <property type="project" value="TreeGrafter"/>
</dbReference>
<evidence type="ECO:0000313" key="6">
    <source>
        <dbReference type="Proteomes" id="UP001223420"/>
    </source>
</evidence>
<feature type="transmembrane region" description="Helical" evidence="3">
    <location>
        <begin position="93"/>
        <end position="114"/>
    </location>
</feature>
<dbReference type="Pfam" id="PF00990">
    <property type="entry name" value="GGDEF"/>
    <property type="match status" value="1"/>
</dbReference>
<evidence type="ECO:0000259" key="4">
    <source>
        <dbReference type="PROSITE" id="PS50887"/>
    </source>
</evidence>
<dbReference type="Gene3D" id="3.30.70.270">
    <property type="match status" value="1"/>
</dbReference>
<keyword evidence="3" id="KW-0812">Transmembrane</keyword>
<dbReference type="PANTHER" id="PTHR45138">
    <property type="entry name" value="REGULATORY COMPONENTS OF SENSORY TRANSDUCTION SYSTEM"/>
    <property type="match status" value="1"/>
</dbReference>
<protein>
    <recommendedName>
        <fullName evidence="1">diguanylate cyclase</fullName>
        <ecNumber evidence="1">2.7.7.65</ecNumber>
    </recommendedName>
</protein>
<dbReference type="SMART" id="SM00267">
    <property type="entry name" value="GGDEF"/>
    <property type="match status" value="1"/>
</dbReference>
<gene>
    <name evidence="5" type="ORF">QO001_001675</name>
</gene>
<organism evidence="5 6">
    <name type="scientific">Methylobacterium brachiatum</name>
    <dbReference type="NCBI Taxonomy" id="269660"/>
    <lineage>
        <taxon>Bacteria</taxon>
        <taxon>Pseudomonadati</taxon>
        <taxon>Pseudomonadota</taxon>
        <taxon>Alphaproteobacteria</taxon>
        <taxon>Hyphomicrobiales</taxon>
        <taxon>Methylobacteriaceae</taxon>
        <taxon>Methylobacterium</taxon>
    </lineage>
</organism>
<dbReference type="PANTHER" id="PTHR45138:SF9">
    <property type="entry name" value="DIGUANYLATE CYCLASE DGCM-RELATED"/>
    <property type="match status" value="1"/>
</dbReference>
<evidence type="ECO:0000313" key="5">
    <source>
        <dbReference type="EMBL" id="MDQ0542757.1"/>
    </source>
</evidence>